<comment type="caution">
    <text evidence="4">The sequence shown here is derived from an EMBL/GenBank/DDBJ whole genome shotgun (WGS) entry which is preliminary data.</text>
</comment>
<organism evidence="4 5">
    <name type="scientific">Hemibagrus wyckioides</name>
    <dbReference type="NCBI Taxonomy" id="337641"/>
    <lineage>
        <taxon>Eukaryota</taxon>
        <taxon>Metazoa</taxon>
        <taxon>Chordata</taxon>
        <taxon>Craniata</taxon>
        <taxon>Vertebrata</taxon>
        <taxon>Euteleostomi</taxon>
        <taxon>Actinopterygii</taxon>
        <taxon>Neopterygii</taxon>
        <taxon>Teleostei</taxon>
        <taxon>Ostariophysi</taxon>
        <taxon>Siluriformes</taxon>
        <taxon>Bagridae</taxon>
        <taxon>Hemibagrus</taxon>
    </lineage>
</organism>
<accession>A0A9D3N9E5</accession>
<protein>
    <recommendedName>
        <fullName evidence="3">Chemokine interleukin-8-like domain-containing protein</fullName>
    </recommendedName>
</protein>
<dbReference type="Pfam" id="PF00048">
    <property type="entry name" value="IL8"/>
    <property type="match status" value="1"/>
</dbReference>
<dbReference type="AlphaFoldDB" id="A0A9D3N9E5"/>
<dbReference type="OrthoDB" id="8872899at2759"/>
<reference evidence="4 5" key="1">
    <citation type="submission" date="2021-06" db="EMBL/GenBank/DDBJ databases">
        <title>Chromosome-level genome assembly of the red-tail catfish (Hemibagrus wyckioides).</title>
        <authorList>
            <person name="Shao F."/>
        </authorList>
    </citation>
    <scope>NUCLEOTIDE SEQUENCE [LARGE SCALE GENOMIC DNA]</scope>
    <source>
        <strain evidence="4">EC202008001</strain>
        <tissue evidence="4">Blood</tissue>
    </source>
</reference>
<keyword evidence="5" id="KW-1185">Reference proteome</keyword>
<sequence>MSRSVLLLLLLGCWMCTSFCTAFRMDKWERCLCKKSYRIRSTSIIKWNLYPPSASCRAYEIVVTVKDGRKICLHPESKPWRLIMSGQRAPI</sequence>
<dbReference type="GO" id="GO:0008009">
    <property type="term" value="F:chemokine activity"/>
    <property type="evidence" value="ECO:0007669"/>
    <property type="project" value="InterPro"/>
</dbReference>
<evidence type="ECO:0000256" key="1">
    <source>
        <dbReference type="ARBA" id="ARBA00022514"/>
    </source>
</evidence>
<evidence type="ECO:0000313" key="4">
    <source>
        <dbReference type="EMBL" id="KAG7318309.1"/>
    </source>
</evidence>
<name>A0A9D3N9E5_9TELE</name>
<feature type="signal peptide" evidence="2">
    <location>
        <begin position="1"/>
        <end position="22"/>
    </location>
</feature>
<dbReference type="EMBL" id="JAHKSW010000022">
    <property type="protein sequence ID" value="KAG7318309.1"/>
    <property type="molecule type" value="Genomic_DNA"/>
</dbReference>
<dbReference type="InterPro" id="IPR036048">
    <property type="entry name" value="Interleukin_8-like_sf"/>
</dbReference>
<keyword evidence="2" id="KW-0732">Signal</keyword>
<dbReference type="InterPro" id="IPR001811">
    <property type="entry name" value="Chemokine_IL8-like_dom"/>
</dbReference>
<dbReference type="Gene3D" id="2.40.50.40">
    <property type="match status" value="1"/>
</dbReference>
<dbReference type="SUPFAM" id="SSF54117">
    <property type="entry name" value="Interleukin 8-like chemokines"/>
    <property type="match status" value="1"/>
</dbReference>
<dbReference type="GO" id="GO:0006955">
    <property type="term" value="P:immune response"/>
    <property type="evidence" value="ECO:0007669"/>
    <property type="project" value="InterPro"/>
</dbReference>
<feature type="domain" description="Chemokine interleukin-8-like" evidence="3">
    <location>
        <begin position="29"/>
        <end position="84"/>
    </location>
</feature>
<evidence type="ECO:0000259" key="3">
    <source>
        <dbReference type="Pfam" id="PF00048"/>
    </source>
</evidence>
<feature type="chain" id="PRO_5038536475" description="Chemokine interleukin-8-like domain-containing protein" evidence="2">
    <location>
        <begin position="23"/>
        <end position="91"/>
    </location>
</feature>
<dbReference type="GO" id="GO:0005615">
    <property type="term" value="C:extracellular space"/>
    <property type="evidence" value="ECO:0007669"/>
    <property type="project" value="UniProtKB-KW"/>
</dbReference>
<dbReference type="Proteomes" id="UP000824219">
    <property type="component" value="Linkage Group LG22"/>
</dbReference>
<evidence type="ECO:0000313" key="5">
    <source>
        <dbReference type="Proteomes" id="UP000824219"/>
    </source>
</evidence>
<gene>
    <name evidence="4" type="ORF">KOW79_018064</name>
</gene>
<proteinExistence type="predicted"/>
<evidence type="ECO:0000256" key="2">
    <source>
        <dbReference type="SAM" id="SignalP"/>
    </source>
</evidence>
<keyword evidence="1" id="KW-0202">Cytokine</keyword>